<evidence type="ECO:0000256" key="3">
    <source>
        <dbReference type="SAM" id="MobiDB-lite"/>
    </source>
</evidence>
<proteinExistence type="predicted"/>
<keyword evidence="4" id="KW-0812">Transmembrane</keyword>
<evidence type="ECO:0000256" key="2">
    <source>
        <dbReference type="ARBA" id="ARBA00022737"/>
    </source>
</evidence>
<keyword evidence="4" id="KW-0472">Membrane</keyword>
<dbReference type="STRING" id="1088818.A0A2H9ZSW8"/>
<evidence type="ECO:0000256" key="1">
    <source>
        <dbReference type="ARBA" id="ARBA00022729"/>
    </source>
</evidence>
<evidence type="ECO:0000259" key="5">
    <source>
        <dbReference type="PROSITE" id="PS51473"/>
    </source>
</evidence>
<dbReference type="InterPro" id="IPR038408">
    <property type="entry name" value="GNK2_sf"/>
</dbReference>
<keyword evidence="2" id="KW-0677">Repeat</keyword>
<accession>A0A2H9ZSW8</accession>
<keyword evidence="7" id="KW-1185">Reference proteome</keyword>
<dbReference type="PROSITE" id="PS51473">
    <property type="entry name" value="GNK2"/>
    <property type="match status" value="2"/>
</dbReference>
<feature type="region of interest" description="Disordered" evidence="3">
    <location>
        <begin position="267"/>
        <end position="289"/>
    </location>
</feature>
<dbReference type="PANTHER" id="PTHR32099:SF42">
    <property type="entry name" value="CYSTEINE-RICH RECEPTOR-LIKE PROTEIN KINASE 9-RELATED"/>
    <property type="match status" value="1"/>
</dbReference>
<dbReference type="OrthoDB" id="696781at2759"/>
<feature type="transmembrane region" description="Helical" evidence="4">
    <location>
        <begin position="298"/>
        <end position="322"/>
    </location>
</feature>
<protein>
    <submittedName>
        <fullName evidence="6">Cysteine-rich repeat secretory protein 38</fullName>
    </submittedName>
</protein>
<feature type="transmembrane region" description="Helical" evidence="4">
    <location>
        <begin position="7"/>
        <end position="30"/>
    </location>
</feature>
<keyword evidence="4" id="KW-1133">Transmembrane helix</keyword>
<feature type="domain" description="Gnk2-homologous" evidence="5">
    <location>
        <begin position="154"/>
        <end position="258"/>
    </location>
</feature>
<dbReference type="Proteomes" id="UP000236161">
    <property type="component" value="Unassembled WGS sequence"/>
</dbReference>
<name>A0A2H9ZSW8_9ASPA</name>
<dbReference type="Gene3D" id="3.30.430.20">
    <property type="entry name" value="Gnk2 domain, C-X8-C-X2-C motif"/>
    <property type="match status" value="2"/>
</dbReference>
<feature type="domain" description="Gnk2-homologous" evidence="5">
    <location>
        <begin position="36"/>
        <end position="148"/>
    </location>
</feature>
<evidence type="ECO:0000256" key="4">
    <source>
        <dbReference type="SAM" id="Phobius"/>
    </source>
</evidence>
<dbReference type="AlphaFoldDB" id="A0A2H9ZSW8"/>
<dbReference type="EMBL" id="KZ454165">
    <property type="protein sequence ID" value="PKA46387.1"/>
    <property type="molecule type" value="Genomic_DNA"/>
</dbReference>
<dbReference type="CDD" id="cd23509">
    <property type="entry name" value="Gnk2-like"/>
    <property type="match status" value="2"/>
</dbReference>
<reference evidence="6 7" key="1">
    <citation type="journal article" date="2017" name="Nature">
        <title>The Apostasia genome and the evolution of orchids.</title>
        <authorList>
            <person name="Zhang G.Q."/>
            <person name="Liu K.W."/>
            <person name="Li Z."/>
            <person name="Lohaus R."/>
            <person name="Hsiao Y.Y."/>
            <person name="Niu S.C."/>
            <person name="Wang J.Y."/>
            <person name="Lin Y.C."/>
            <person name="Xu Q."/>
            <person name="Chen L.J."/>
            <person name="Yoshida K."/>
            <person name="Fujiwara S."/>
            <person name="Wang Z.W."/>
            <person name="Zhang Y.Q."/>
            <person name="Mitsuda N."/>
            <person name="Wang M."/>
            <person name="Liu G.H."/>
            <person name="Pecoraro L."/>
            <person name="Huang H.X."/>
            <person name="Xiao X.J."/>
            <person name="Lin M."/>
            <person name="Wu X.Y."/>
            <person name="Wu W.L."/>
            <person name="Chen Y.Y."/>
            <person name="Chang S.B."/>
            <person name="Sakamoto S."/>
            <person name="Ohme-Takagi M."/>
            <person name="Yagi M."/>
            <person name="Zeng S.J."/>
            <person name="Shen C.Y."/>
            <person name="Yeh C.M."/>
            <person name="Luo Y.B."/>
            <person name="Tsai W.C."/>
            <person name="Van de Peer Y."/>
            <person name="Liu Z.J."/>
        </authorList>
    </citation>
    <scope>NUCLEOTIDE SEQUENCE [LARGE SCALE GENOMIC DNA]</scope>
    <source>
        <strain evidence="7">cv. Shenzhen</strain>
        <tissue evidence="6">Stem</tissue>
    </source>
</reference>
<keyword evidence="1" id="KW-0732">Signal</keyword>
<organism evidence="6 7">
    <name type="scientific">Apostasia shenzhenica</name>
    <dbReference type="NCBI Taxonomy" id="1088818"/>
    <lineage>
        <taxon>Eukaryota</taxon>
        <taxon>Viridiplantae</taxon>
        <taxon>Streptophyta</taxon>
        <taxon>Embryophyta</taxon>
        <taxon>Tracheophyta</taxon>
        <taxon>Spermatophyta</taxon>
        <taxon>Magnoliopsida</taxon>
        <taxon>Liliopsida</taxon>
        <taxon>Asparagales</taxon>
        <taxon>Orchidaceae</taxon>
        <taxon>Apostasioideae</taxon>
        <taxon>Apostasia</taxon>
    </lineage>
</organism>
<evidence type="ECO:0000313" key="7">
    <source>
        <dbReference type="Proteomes" id="UP000236161"/>
    </source>
</evidence>
<dbReference type="InterPro" id="IPR002902">
    <property type="entry name" value="GNK2"/>
</dbReference>
<gene>
    <name evidence="6" type="primary">CRRSP38</name>
    <name evidence="6" type="ORF">AXF42_Ash020278</name>
</gene>
<evidence type="ECO:0000313" key="6">
    <source>
        <dbReference type="EMBL" id="PKA46387.1"/>
    </source>
</evidence>
<dbReference type="Pfam" id="PF01657">
    <property type="entry name" value="Stress-antifung"/>
    <property type="match status" value="2"/>
</dbReference>
<dbReference type="PANTHER" id="PTHR32099">
    <property type="entry name" value="CYSTEINE-RICH REPEAT SECRETORY PROTEIN"/>
    <property type="match status" value="1"/>
</dbReference>
<sequence length="354" mass="38847">MPPSRRPFFLLAALQPTVQIFVIVIFFFAARTISQDPVVFLQCNGTNYSSPSFYESTLFHLLSNITTLVSESPSLFFDGNASTGGSPSSKILALAQCRPDLNSSQCKDCLNGAFASAISDLSYGGCGRSVSAIVRFDGCVLRYSDKRFSNFPEIETIMSASTDQSWPDPNKFSDKVGNLMKQVSDNAAHADYRYSTGVTVFSEQPGQKIYGMAWCNRELSSGQCAQCLTMAMGRLLMEKLGSRAVAASCLLRHEIYGFFDWLLPPEVDDQPPPPGGQTSANITKSASEGKEEGNKTKLITLIAILEAVALALFCMFFITPLLRRMRDIKALPVRGFERWTGDSSKETLENFNTG</sequence>